<reference evidence="1" key="1">
    <citation type="submission" date="2016-02" db="EMBL/GenBank/DDBJ databases">
        <title>WGS assembly of Manihot esculenta.</title>
        <authorList>
            <person name="Bredeson J.V."/>
            <person name="Prochnik S.E."/>
            <person name="Lyons J.B."/>
            <person name="Schmutz J."/>
            <person name="Grimwood J."/>
            <person name="Vrebalov J."/>
            <person name="Bart R.S."/>
            <person name="Amuge T."/>
            <person name="Ferguson M.E."/>
            <person name="Green R."/>
            <person name="Putnam N."/>
            <person name="Stites J."/>
            <person name="Rounsley S."/>
            <person name="Rokhsar D.S."/>
        </authorList>
    </citation>
    <scope>NUCLEOTIDE SEQUENCE [LARGE SCALE GENOMIC DNA]</scope>
    <source>
        <tissue evidence="1">Leaf</tissue>
    </source>
</reference>
<gene>
    <name evidence="1" type="ORF">MANES_05G119200</name>
</gene>
<name>A0A2C9VVH1_MANES</name>
<protein>
    <submittedName>
        <fullName evidence="1">Uncharacterized protein</fullName>
    </submittedName>
</protein>
<sequence>MQGFGFSFSLSRISHQLPHVHDVFTVSETSELGVYRFISFRVLLVTPFISLPHLLF</sequence>
<organism evidence="1">
    <name type="scientific">Manihot esculenta</name>
    <name type="common">Cassava</name>
    <name type="synonym">Jatropha manihot</name>
    <dbReference type="NCBI Taxonomy" id="3983"/>
    <lineage>
        <taxon>Eukaryota</taxon>
        <taxon>Viridiplantae</taxon>
        <taxon>Streptophyta</taxon>
        <taxon>Embryophyta</taxon>
        <taxon>Tracheophyta</taxon>
        <taxon>Spermatophyta</taxon>
        <taxon>Magnoliopsida</taxon>
        <taxon>eudicotyledons</taxon>
        <taxon>Gunneridae</taxon>
        <taxon>Pentapetalae</taxon>
        <taxon>rosids</taxon>
        <taxon>fabids</taxon>
        <taxon>Malpighiales</taxon>
        <taxon>Euphorbiaceae</taxon>
        <taxon>Crotonoideae</taxon>
        <taxon>Manihoteae</taxon>
        <taxon>Manihot</taxon>
    </lineage>
</organism>
<dbReference type="EMBL" id="CM004391">
    <property type="protein sequence ID" value="OAY50236.1"/>
    <property type="molecule type" value="Genomic_DNA"/>
</dbReference>
<proteinExistence type="predicted"/>
<accession>A0A2C9VVH1</accession>
<evidence type="ECO:0000313" key="1">
    <source>
        <dbReference type="EMBL" id="OAY50236.1"/>
    </source>
</evidence>
<dbReference type="AlphaFoldDB" id="A0A2C9VVH1"/>